<dbReference type="Gene3D" id="3.40.50.850">
    <property type="entry name" value="Isochorismatase-like"/>
    <property type="match status" value="1"/>
</dbReference>
<comment type="caution">
    <text evidence="10">The sequence shown here is derived from an EMBL/GenBank/DDBJ whole genome shotgun (WGS) entry which is preliminary data.</text>
</comment>
<accession>A0A4R7RN45</accession>
<evidence type="ECO:0000256" key="4">
    <source>
        <dbReference type="ARBA" id="ARBA00022801"/>
    </source>
</evidence>
<dbReference type="Proteomes" id="UP000295662">
    <property type="component" value="Unassembled WGS sequence"/>
</dbReference>
<dbReference type="FunFam" id="3.40.50.850:FF:000006">
    <property type="entry name" value="Bifunctional pyrazinamidase/nicotinamidase"/>
    <property type="match status" value="1"/>
</dbReference>
<dbReference type="PANTHER" id="PTHR11080">
    <property type="entry name" value="PYRAZINAMIDASE/NICOTINAMIDASE"/>
    <property type="match status" value="1"/>
</dbReference>
<dbReference type="InterPro" id="IPR000868">
    <property type="entry name" value="Isochorismatase-like_dom"/>
</dbReference>
<evidence type="ECO:0000313" key="11">
    <source>
        <dbReference type="Proteomes" id="UP000295662"/>
    </source>
</evidence>
<evidence type="ECO:0000256" key="6">
    <source>
        <dbReference type="ARBA" id="ARBA00039017"/>
    </source>
</evidence>
<evidence type="ECO:0000313" key="10">
    <source>
        <dbReference type="EMBL" id="TDU66218.1"/>
    </source>
</evidence>
<keyword evidence="4" id="KW-0378">Hydrolase</keyword>
<dbReference type="CDD" id="cd01011">
    <property type="entry name" value="nicotinamidase"/>
    <property type="match status" value="1"/>
</dbReference>
<dbReference type="NCBIfam" id="NF008623">
    <property type="entry name" value="PRK11609.1"/>
    <property type="match status" value="1"/>
</dbReference>
<evidence type="ECO:0000256" key="8">
    <source>
        <dbReference type="ARBA" id="ARBA00072277"/>
    </source>
</evidence>
<evidence type="ECO:0000256" key="3">
    <source>
        <dbReference type="ARBA" id="ARBA00022723"/>
    </source>
</evidence>
<dbReference type="SUPFAM" id="SSF52499">
    <property type="entry name" value="Isochorismatase-like hydrolases"/>
    <property type="match status" value="1"/>
</dbReference>
<evidence type="ECO:0000256" key="7">
    <source>
        <dbReference type="ARBA" id="ARBA00043224"/>
    </source>
</evidence>
<dbReference type="EMBL" id="SOCA01000009">
    <property type="protein sequence ID" value="TDU66218.1"/>
    <property type="molecule type" value="Genomic_DNA"/>
</dbReference>
<dbReference type="Pfam" id="PF00857">
    <property type="entry name" value="Isochorismatase"/>
    <property type="match status" value="1"/>
</dbReference>
<comment type="pathway">
    <text evidence="5">Cofactor biosynthesis; nicotinate biosynthesis; nicotinate from nicotinamide: step 1/1.</text>
</comment>
<dbReference type="GO" id="GO:0008936">
    <property type="term" value="F:nicotinamidase activity"/>
    <property type="evidence" value="ECO:0007669"/>
    <property type="project" value="UniProtKB-EC"/>
</dbReference>
<sequence length="198" mass="21484">MKTLLLIDIQNDFMPGGALAVARGDEIIPVVNAMMPDFDLVVATQDWHPQDHGSFAANHPGKAVYEHILLDGLPQTLWPVHCVQNTGGALFAPGLETRRIQRVFTKGMNAQIDSYSGLYDNGHRASTGLSEWLKAQGVTELHVAGVATDYCVKFTVLDALAEGFQVKLLLEACRGVNLQPGDVDRAVEEMREAGCEVG</sequence>
<dbReference type="PANTHER" id="PTHR11080:SF2">
    <property type="entry name" value="LD05707P"/>
    <property type="match status" value="1"/>
</dbReference>
<dbReference type="OrthoDB" id="9796485at2"/>
<proteinExistence type="inferred from homology"/>
<dbReference type="EC" id="3.5.1.19" evidence="6"/>
<reference evidence="10 11" key="1">
    <citation type="submission" date="2019-03" db="EMBL/GenBank/DDBJ databases">
        <title>Genomic Encyclopedia of Archaeal and Bacterial Type Strains, Phase II (KMG-II): from individual species to whole genera.</title>
        <authorList>
            <person name="Goeker M."/>
        </authorList>
    </citation>
    <scope>NUCLEOTIDE SEQUENCE [LARGE SCALE GENOMIC DNA]</scope>
    <source>
        <strain evidence="10 11">ATCC 25309</strain>
    </source>
</reference>
<keyword evidence="3" id="KW-0479">Metal-binding</keyword>
<dbReference type="InterPro" id="IPR052347">
    <property type="entry name" value="Isochorismatase_Nicotinamidase"/>
</dbReference>
<dbReference type="GO" id="GO:0046872">
    <property type="term" value="F:metal ion binding"/>
    <property type="evidence" value="ECO:0007669"/>
    <property type="project" value="UniProtKB-KW"/>
</dbReference>
<gene>
    <name evidence="10" type="ORF">EI77_03957</name>
</gene>
<keyword evidence="2" id="KW-0662">Pyridine nucleotide biosynthesis</keyword>
<evidence type="ECO:0000256" key="1">
    <source>
        <dbReference type="ARBA" id="ARBA00006336"/>
    </source>
</evidence>
<evidence type="ECO:0000256" key="5">
    <source>
        <dbReference type="ARBA" id="ARBA00037900"/>
    </source>
</evidence>
<dbReference type="InterPro" id="IPR036380">
    <property type="entry name" value="Isochorismatase-like_sf"/>
</dbReference>
<dbReference type="RefSeq" id="WP_133796948.1">
    <property type="nucleotide sequence ID" value="NZ_SOCA01000009.1"/>
</dbReference>
<evidence type="ECO:0000256" key="2">
    <source>
        <dbReference type="ARBA" id="ARBA00022642"/>
    </source>
</evidence>
<organism evidence="10 11">
    <name type="scientific">Prosthecobacter fusiformis</name>
    <dbReference type="NCBI Taxonomy" id="48464"/>
    <lineage>
        <taxon>Bacteria</taxon>
        <taxon>Pseudomonadati</taxon>
        <taxon>Verrucomicrobiota</taxon>
        <taxon>Verrucomicrobiia</taxon>
        <taxon>Verrucomicrobiales</taxon>
        <taxon>Verrucomicrobiaceae</taxon>
        <taxon>Prosthecobacter</taxon>
    </lineage>
</organism>
<feature type="domain" description="Isochorismatase-like" evidence="9">
    <location>
        <begin position="3"/>
        <end position="197"/>
    </location>
</feature>
<keyword evidence="11" id="KW-1185">Reference proteome</keyword>
<comment type="similarity">
    <text evidence="1">Belongs to the isochorismatase family.</text>
</comment>
<name>A0A4R7RN45_9BACT</name>
<evidence type="ECO:0000259" key="9">
    <source>
        <dbReference type="Pfam" id="PF00857"/>
    </source>
</evidence>
<dbReference type="AlphaFoldDB" id="A0A4R7RN45"/>
<dbReference type="GO" id="GO:0019363">
    <property type="term" value="P:pyridine nucleotide biosynthetic process"/>
    <property type="evidence" value="ECO:0007669"/>
    <property type="project" value="UniProtKB-KW"/>
</dbReference>
<protein>
    <recommendedName>
        <fullName evidence="8">Nicotinamidase</fullName>
        <ecNumber evidence="6">3.5.1.19</ecNumber>
    </recommendedName>
    <alternativeName>
        <fullName evidence="7">Nicotinamide deamidase</fullName>
    </alternativeName>
</protein>